<evidence type="ECO:0000313" key="1">
    <source>
        <dbReference type="EMBL" id="KJH79650.1"/>
    </source>
</evidence>
<comment type="caution">
    <text evidence="1">The sequence shown here is derived from an EMBL/GenBank/DDBJ whole genome shotgun (WGS) entry which is preliminary data.</text>
</comment>
<evidence type="ECO:0000313" key="2">
    <source>
        <dbReference type="Proteomes" id="UP000032487"/>
    </source>
</evidence>
<protein>
    <submittedName>
        <fullName evidence="1">Fructose-2,6-bisphosphatase</fullName>
    </submittedName>
</protein>
<reference evidence="1 2" key="1">
    <citation type="submission" date="2015-02" db="EMBL/GenBank/DDBJ databases">
        <title>Draft genome sequence of Pseudomonas stutzeri NT0128 isolated from wheat (Triticum turgidum) rhizosphere.</title>
        <authorList>
            <person name="Tovi N."/>
            <person name="Frenk S."/>
            <person name="Hadar Y."/>
            <person name="Minz D."/>
        </authorList>
    </citation>
    <scope>NUCLEOTIDE SEQUENCE [LARGE SCALE GENOMIC DNA]</scope>
    <source>
        <strain evidence="1 2">NT0128</strain>
    </source>
</reference>
<organism evidence="1 2">
    <name type="scientific">Stutzerimonas stutzeri</name>
    <name type="common">Pseudomonas stutzeri</name>
    <dbReference type="NCBI Taxonomy" id="316"/>
    <lineage>
        <taxon>Bacteria</taxon>
        <taxon>Pseudomonadati</taxon>
        <taxon>Pseudomonadota</taxon>
        <taxon>Gammaproteobacteria</taxon>
        <taxon>Pseudomonadales</taxon>
        <taxon>Pseudomonadaceae</taxon>
        <taxon>Stutzerimonas</taxon>
    </lineage>
</organism>
<dbReference type="AlphaFoldDB" id="A0A0D9AF15"/>
<dbReference type="OrthoDB" id="9156506at2"/>
<dbReference type="PATRIC" id="fig|316.101.peg.3067"/>
<dbReference type="SUPFAM" id="SSF53254">
    <property type="entry name" value="Phosphoglycerate mutase-like"/>
    <property type="match status" value="1"/>
</dbReference>
<gene>
    <name evidence="1" type="ORF">UF78_21095</name>
</gene>
<dbReference type="RefSeq" id="WP_045164160.1">
    <property type="nucleotide sequence ID" value="NZ_JYHV01000037.1"/>
</dbReference>
<dbReference type="Gene3D" id="3.40.50.1240">
    <property type="entry name" value="Phosphoglycerate mutase-like"/>
    <property type="match status" value="1"/>
</dbReference>
<dbReference type="Proteomes" id="UP000032487">
    <property type="component" value="Unassembled WGS sequence"/>
</dbReference>
<sequence>MQIILVRHGRPDHRASPWSTPAGMQRWVERYNAANVVVAERPEALRRLAGSAGTVLCSSLMRCVESRDGLGCDCRSEPDPLFAEAHLPYPDWSFPPMPSRFWRITFRTAWFFGFARHTEPVSDSRQRARAAADKLIELAHTHDCVLLMGHKIMNALIARELRRRGWHGPALPLLSGYWHPSRYHKPS</sequence>
<dbReference type="InterPro" id="IPR029033">
    <property type="entry name" value="His_PPase_superfam"/>
</dbReference>
<proteinExistence type="predicted"/>
<name>A0A0D9AF15_STUST</name>
<dbReference type="EMBL" id="JYHV01000037">
    <property type="protein sequence ID" value="KJH79650.1"/>
    <property type="molecule type" value="Genomic_DNA"/>
</dbReference>
<accession>A0A0D9AF15</accession>